<feature type="compositionally biased region" description="Basic and acidic residues" evidence="1">
    <location>
        <begin position="763"/>
        <end position="774"/>
    </location>
</feature>
<feature type="compositionally biased region" description="Polar residues" evidence="1">
    <location>
        <begin position="584"/>
        <end position="594"/>
    </location>
</feature>
<sequence>MNAPFANFQEEDRFQTVSSRAYRAPGSIMAANQTKLTAPQKMFAQPATPESRQSKSVLARQENLEKNSEYGGEMQNSSTTDDTTYRECSIENAGNSGNSQGSKTKRPLERLSGIQSFQEAVEGETMARCIAEMSRNVGTGTGPASRSGHYAYNLRRASVGNPRDTPRDTIKFVVGPSGRAEMPRAPHYTPKNLPHSPQSLQNPPVRGHMELRRQMSAPVFGKSAPPPKPPRRLTSTDAPGSGSTSPNGDNASCRPRPKLHEFRRLDSAPCGMPAVEVEGKNAHGESMNLNQPPGNKYPGNNKEYHDEAVVSPWSTRAVSARISTRPSKSEGTSQRVRTLSSSSNSSNSSSSPDAVTPSRPMTYKTTAYYRQASEPAFKPQSQTSIHLPVVANSRELLAEERFSYIERSHCTKLKMPKSKSFEFSSLPQHKGARAESPSHNSSSNKNQVTSKIPVPKALPLSSHSNESRAPVKPIRFTNAAFMFSVEGTQSAPTTPFDAPSKKESPFPSKIPVSSSLGSLASECTPRGSTSSVKSASASNRKYLDSEESGAHDHTGGEYQVMHNWDFGASKPTSGSKENLISFKQEANTHSSSSKKAGVKRYVPSSRTSNQKRGGNQYTSLKSSRVSKSLSLENVNDALQDEDRSSGEEEEDTDKGTLKADGTYNGSCKRDSGSGFARYLSQMSQYTGKTGPTETLAPKQAASLPNRYKRTKSWEAGGEPLLGDSPVQPKQAGIGSKLWGFTKKSPLVTRKFKPNKIRSMSDSSPKREPASELRARYGYSSTQKSQYSGNPTKSPVKPPTKGALHGLRRMLSRESLNADKAATKKKNGNNSKGGDYYGVCKACGLSVYVGEEVSLPDSVYHTACFKCSR</sequence>
<organism evidence="2 3">
    <name type="scientific">Patiria miniata</name>
    <name type="common">Bat star</name>
    <name type="synonym">Asterina miniata</name>
    <dbReference type="NCBI Taxonomy" id="46514"/>
    <lineage>
        <taxon>Eukaryota</taxon>
        <taxon>Metazoa</taxon>
        <taxon>Echinodermata</taxon>
        <taxon>Eleutherozoa</taxon>
        <taxon>Asterozoa</taxon>
        <taxon>Asteroidea</taxon>
        <taxon>Valvatacea</taxon>
        <taxon>Valvatida</taxon>
        <taxon>Asterinidae</taxon>
        <taxon>Patiria</taxon>
    </lineage>
</organism>
<feature type="compositionally biased region" description="Polar residues" evidence="1">
    <location>
        <begin position="680"/>
        <end position="692"/>
    </location>
</feature>
<feature type="compositionally biased region" description="Low complexity" evidence="1">
    <location>
        <begin position="528"/>
        <end position="538"/>
    </location>
</feature>
<feature type="region of interest" description="Disordered" evidence="1">
    <location>
        <begin position="218"/>
        <end position="256"/>
    </location>
</feature>
<evidence type="ECO:0000256" key="1">
    <source>
        <dbReference type="SAM" id="MobiDB-lite"/>
    </source>
</evidence>
<feature type="compositionally biased region" description="Polar residues" evidence="1">
    <location>
        <begin position="604"/>
        <end position="618"/>
    </location>
</feature>
<feature type="compositionally biased region" description="Polar residues" evidence="1">
    <location>
        <begin position="778"/>
        <end position="792"/>
    </location>
</feature>
<feature type="compositionally biased region" description="Low complexity" evidence="1">
    <location>
        <begin position="340"/>
        <end position="351"/>
    </location>
</feature>
<feature type="region of interest" description="Disordered" evidence="1">
    <location>
        <begin position="282"/>
        <end position="366"/>
    </location>
</feature>
<evidence type="ECO:0000313" key="2">
    <source>
        <dbReference type="EnsemblMetazoa" id="XP_038044178.1"/>
    </source>
</evidence>
<dbReference type="Gene3D" id="2.10.110.10">
    <property type="entry name" value="Cysteine Rich Protein"/>
    <property type="match status" value="1"/>
</dbReference>
<feature type="compositionally biased region" description="Polar residues" evidence="1">
    <location>
        <begin position="437"/>
        <end position="450"/>
    </location>
</feature>
<feature type="region of interest" description="Disordered" evidence="1">
    <location>
        <begin position="489"/>
        <end position="737"/>
    </location>
</feature>
<dbReference type="OrthoDB" id="6129702at2759"/>
<feature type="region of interest" description="Disordered" evidence="1">
    <location>
        <begin position="175"/>
        <end position="205"/>
    </location>
</feature>
<dbReference type="GeneID" id="119718832"/>
<feature type="region of interest" description="Disordered" evidence="1">
    <location>
        <begin position="749"/>
        <end position="803"/>
    </location>
</feature>
<keyword evidence="3" id="KW-1185">Reference proteome</keyword>
<name>A0A913YXB4_PATMI</name>
<evidence type="ECO:0000313" key="3">
    <source>
        <dbReference type="Proteomes" id="UP000887568"/>
    </source>
</evidence>
<feature type="compositionally biased region" description="Polar residues" evidence="1">
    <location>
        <begin position="233"/>
        <end position="250"/>
    </location>
</feature>
<feature type="region of interest" description="Disordered" evidence="1">
    <location>
        <begin position="416"/>
        <end position="471"/>
    </location>
</feature>
<dbReference type="RefSeq" id="XP_038044178.1">
    <property type="nucleotide sequence ID" value="XM_038188250.1"/>
</dbReference>
<feature type="region of interest" description="Disordered" evidence="1">
    <location>
        <begin position="32"/>
        <end position="108"/>
    </location>
</feature>
<feature type="compositionally biased region" description="Polar residues" evidence="1">
    <location>
        <begin position="92"/>
        <end position="102"/>
    </location>
</feature>
<dbReference type="AlphaFoldDB" id="A0A913YXB4"/>
<dbReference type="Proteomes" id="UP000887568">
    <property type="component" value="Unplaced"/>
</dbReference>
<proteinExistence type="predicted"/>
<dbReference type="OMA" id="DYYGVCK"/>
<feature type="compositionally biased region" description="Low complexity" evidence="1">
    <location>
        <begin position="619"/>
        <end position="631"/>
    </location>
</feature>
<dbReference type="EnsemblMetazoa" id="XM_038188250.1">
    <property type="protein sequence ID" value="XP_038044178.1"/>
    <property type="gene ID" value="LOC119718832"/>
</dbReference>
<feature type="compositionally biased region" description="Polar residues" evidence="1">
    <location>
        <begin position="312"/>
        <end position="339"/>
    </location>
</feature>
<feature type="compositionally biased region" description="Basic and acidic residues" evidence="1">
    <location>
        <begin position="541"/>
        <end position="555"/>
    </location>
</feature>
<protein>
    <submittedName>
        <fullName evidence="2">Uncharacterized protein</fullName>
    </submittedName>
</protein>
<reference evidence="2" key="1">
    <citation type="submission" date="2022-11" db="UniProtKB">
        <authorList>
            <consortium name="EnsemblMetazoa"/>
        </authorList>
    </citation>
    <scope>IDENTIFICATION</scope>
</reference>
<accession>A0A913YXB4</accession>